<dbReference type="InterPro" id="IPR051317">
    <property type="entry name" value="Gfo/Idh/MocA_oxidoreduct"/>
</dbReference>
<keyword evidence="3" id="KW-0520">NAD</keyword>
<protein>
    <submittedName>
        <fullName evidence="6">Gfo/Idh/MocA family oxidoreductase</fullName>
    </submittedName>
</protein>
<dbReference type="Gene3D" id="3.30.360.10">
    <property type="entry name" value="Dihydrodipicolinate Reductase, domain 2"/>
    <property type="match status" value="1"/>
</dbReference>
<dbReference type="SUPFAM" id="SSF55347">
    <property type="entry name" value="Glyceraldehyde-3-phosphate dehydrogenase-like, C-terminal domain"/>
    <property type="match status" value="1"/>
</dbReference>
<feature type="domain" description="Gfo/Idh/MocA-like oxidoreductase N-terminal" evidence="4">
    <location>
        <begin position="12"/>
        <end position="129"/>
    </location>
</feature>
<dbReference type="PANTHER" id="PTHR43708">
    <property type="entry name" value="CONSERVED EXPRESSED OXIDOREDUCTASE (EUROFUNG)"/>
    <property type="match status" value="1"/>
</dbReference>
<reference evidence="6 7" key="1">
    <citation type="submission" date="2022-11" db="EMBL/GenBank/DDBJ databases">
        <title>Anaerobic phenanthrene biodegradation by a DNRA strain PheN6.</title>
        <authorList>
            <person name="Zhang Z."/>
        </authorList>
    </citation>
    <scope>NUCLEOTIDE SEQUENCE [LARGE SCALE GENOMIC DNA]</scope>
    <source>
        <strain evidence="6 7">PheN6</strain>
    </source>
</reference>
<comment type="similarity">
    <text evidence="1">Belongs to the Gfo/Idh/MocA family.</text>
</comment>
<dbReference type="Gene3D" id="3.40.50.720">
    <property type="entry name" value="NAD(P)-binding Rossmann-like Domain"/>
    <property type="match status" value="1"/>
</dbReference>
<dbReference type="Pfam" id="PF22725">
    <property type="entry name" value="GFO_IDH_MocA_C3"/>
    <property type="match status" value="1"/>
</dbReference>
<evidence type="ECO:0000259" key="4">
    <source>
        <dbReference type="Pfam" id="PF01408"/>
    </source>
</evidence>
<evidence type="ECO:0000313" key="6">
    <source>
        <dbReference type="EMBL" id="MDC5698388.1"/>
    </source>
</evidence>
<organism evidence="6 7">
    <name type="scientific">Intrasporangium calvum</name>
    <dbReference type="NCBI Taxonomy" id="53358"/>
    <lineage>
        <taxon>Bacteria</taxon>
        <taxon>Bacillati</taxon>
        <taxon>Actinomycetota</taxon>
        <taxon>Actinomycetes</taxon>
        <taxon>Micrococcales</taxon>
        <taxon>Intrasporangiaceae</taxon>
        <taxon>Intrasporangium</taxon>
    </lineage>
</organism>
<evidence type="ECO:0000256" key="3">
    <source>
        <dbReference type="ARBA" id="ARBA00023027"/>
    </source>
</evidence>
<sequence>MPLSSLPGDPALRVGLAGYGTGGRQFHAPALRGAGLEVAAVATSSAERAEQVRAELPGALVVPDLEALLGVDDLDLIVLATPTGLHAEQAERVVEAGVAVVVDKPLARTASEAQHVVDAAAHRGVPLSVFQNRRYDPELAALTAVRDEGLIGQIRRAEYRWDRWRPEPKQRWRETQTADEGAGLLLDLGAHLIDQAVILHGEVESVYAELSAHTVVAEDDFFVACRHTSGIVSHVMATSVNGAPGPRARLMGSTGAYVIGRQFDEVSAFADFESADGTVGWVVRGEVREPGPAVGPSDQAAFYRSVAAALRSDDPQAAMPVDPRDAVHVLAVIDAARTSQQARRVVEVLTPGEAPGS</sequence>
<dbReference type="InterPro" id="IPR000683">
    <property type="entry name" value="Gfo/Idh/MocA-like_OxRdtase_N"/>
</dbReference>
<feature type="domain" description="GFO/IDH/MocA-like oxidoreductase" evidence="5">
    <location>
        <begin position="142"/>
        <end position="257"/>
    </location>
</feature>
<dbReference type="EMBL" id="JAPFQL010000065">
    <property type="protein sequence ID" value="MDC5698388.1"/>
    <property type="molecule type" value="Genomic_DNA"/>
</dbReference>
<dbReference type="RefSeq" id="WP_272462961.1">
    <property type="nucleotide sequence ID" value="NZ_JAPFQL010000065.1"/>
</dbReference>
<gene>
    <name evidence="6" type="ORF">OO014_14105</name>
</gene>
<comment type="caution">
    <text evidence="6">The sequence shown here is derived from an EMBL/GenBank/DDBJ whole genome shotgun (WGS) entry which is preliminary data.</text>
</comment>
<keyword evidence="7" id="KW-1185">Reference proteome</keyword>
<evidence type="ECO:0000313" key="7">
    <source>
        <dbReference type="Proteomes" id="UP001150259"/>
    </source>
</evidence>
<dbReference type="InterPro" id="IPR036291">
    <property type="entry name" value="NAD(P)-bd_dom_sf"/>
</dbReference>
<dbReference type="InterPro" id="IPR055170">
    <property type="entry name" value="GFO_IDH_MocA-like_dom"/>
</dbReference>
<accession>A0ABT5GJY7</accession>
<proteinExistence type="inferred from homology"/>
<evidence type="ECO:0000256" key="2">
    <source>
        <dbReference type="ARBA" id="ARBA00023002"/>
    </source>
</evidence>
<evidence type="ECO:0000259" key="5">
    <source>
        <dbReference type="Pfam" id="PF22725"/>
    </source>
</evidence>
<name>A0ABT5GJY7_9MICO</name>
<dbReference type="PANTHER" id="PTHR43708:SF5">
    <property type="entry name" value="CONSERVED EXPRESSED OXIDOREDUCTASE (EUROFUNG)-RELATED"/>
    <property type="match status" value="1"/>
</dbReference>
<dbReference type="SUPFAM" id="SSF51735">
    <property type="entry name" value="NAD(P)-binding Rossmann-fold domains"/>
    <property type="match status" value="1"/>
</dbReference>
<dbReference type="Pfam" id="PF01408">
    <property type="entry name" value="GFO_IDH_MocA"/>
    <property type="match status" value="1"/>
</dbReference>
<evidence type="ECO:0000256" key="1">
    <source>
        <dbReference type="ARBA" id="ARBA00010928"/>
    </source>
</evidence>
<keyword evidence="2" id="KW-0560">Oxidoreductase</keyword>
<dbReference type="Proteomes" id="UP001150259">
    <property type="component" value="Unassembled WGS sequence"/>
</dbReference>